<proteinExistence type="predicted"/>
<comment type="caution">
    <text evidence="3">The sequence shown here is derived from an EMBL/GenBank/DDBJ whole genome shotgun (WGS) entry which is preliminary data.</text>
</comment>
<evidence type="ECO:0000259" key="2">
    <source>
        <dbReference type="Pfam" id="PF04909"/>
    </source>
</evidence>
<keyword evidence="1" id="KW-0456">Lyase</keyword>
<name>A0ABV9YL50_9PSEU</name>
<gene>
    <name evidence="3" type="ORF">ACFPBZ_15365</name>
</gene>
<dbReference type="Proteomes" id="UP001595947">
    <property type="component" value="Unassembled WGS sequence"/>
</dbReference>
<dbReference type="InterPro" id="IPR032465">
    <property type="entry name" value="ACMSD"/>
</dbReference>
<accession>A0ABV9YL50</accession>
<dbReference type="SUPFAM" id="SSF51556">
    <property type="entry name" value="Metallo-dependent hydrolases"/>
    <property type="match status" value="1"/>
</dbReference>
<reference evidence="4" key="1">
    <citation type="journal article" date="2019" name="Int. J. Syst. Evol. Microbiol.">
        <title>The Global Catalogue of Microorganisms (GCM) 10K type strain sequencing project: providing services to taxonomists for standard genome sequencing and annotation.</title>
        <authorList>
            <consortium name="The Broad Institute Genomics Platform"/>
            <consortium name="The Broad Institute Genome Sequencing Center for Infectious Disease"/>
            <person name="Wu L."/>
            <person name="Ma J."/>
        </authorList>
    </citation>
    <scope>NUCLEOTIDE SEQUENCE [LARGE SCALE GENOMIC DNA]</scope>
    <source>
        <strain evidence="4">CGMCC 4.7093</strain>
    </source>
</reference>
<dbReference type="InterPro" id="IPR032466">
    <property type="entry name" value="Metal_Hydrolase"/>
</dbReference>
<keyword evidence="4" id="KW-1185">Reference proteome</keyword>
<dbReference type="EMBL" id="JBHSIV010000015">
    <property type="protein sequence ID" value="MFC5063600.1"/>
    <property type="molecule type" value="Genomic_DNA"/>
</dbReference>
<sequence length="337" mass="35215">MTPTVDVHAHLLVGAAEALVADEPALGAARAEEGRAAGPASSRVNREQIGALVPDLTDVGRRLAACDRAGIDVQLVSPMPIHHYWADADLAGRYAAAVNQGVAQHCAAAPDRLVGLGTAPLQHPDLAVATLRRAMDDGLRGVEIATFVTGPDGRRRELDDPSLAPFWAAAAELEAIVFLHPWGCTLGERLDVGYLSNTVGNPVETTVALSRLVAAGLPDEGCRLLTAHGGGFFPYGTARQDHAWHARTGDRVAPAPPSAALRRLWFDSLVYTPEALRFLVAAAGADRVALGTDFPFDMSVTDPRERLAAAGLDPAEAELVRAGSAAALLAPRGAPVA</sequence>
<dbReference type="PANTHER" id="PTHR21240:SF28">
    <property type="entry name" value="ISO-OROTATE DECARBOXYLASE (EUROFUNG)"/>
    <property type="match status" value="1"/>
</dbReference>
<evidence type="ECO:0000313" key="3">
    <source>
        <dbReference type="EMBL" id="MFC5063600.1"/>
    </source>
</evidence>
<dbReference type="Pfam" id="PF04909">
    <property type="entry name" value="Amidohydro_2"/>
    <property type="match status" value="1"/>
</dbReference>
<evidence type="ECO:0000256" key="1">
    <source>
        <dbReference type="ARBA" id="ARBA00023239"/>
    </source>
</evidence>
<protein>
    <submittedName>
        <fullName evidence="3">Amidohydrolase family protein</fullName>
    </submittedName>
</protein>
<dbReference type="Gene3D" id="3.20.20.140">
    <property type="entry name" value="Metal-dependent hydrolases"/>
    <property type="match status" value="1"/>
</dbReference>
<dbReference type="PANTHER" id="PTHR21240">
    <property type="entry name" value="2-AMINO-3-CARBOXYLMUCONATE-6-SEMIALDEHYDE DECARBOXYLASE"/>
    <property type="match status" value="1"/>
</dbReference>
<organism evidence="3 4">
    <name type="scientific">Actinomycetospora atypica</name>
    <dbReference type="NCBI Taxonomy" id="1290095"/>
    <lineage>
        <taxon>Bacteria</taxon>
        <taxon>Bacillati</taxon>
        <taxon>Actinomycetota</taxon>
        <taxon>Actinomycetes</taxon>
        <taxon>Pseudonocardiales</taxon>
        <taxon>Pseudonocardiaceae</taxon>
        <taxon>Actinomycetospora</taxon>
    </lineage>
</organism>
<dbReference type="RefSeq" id="WP_378036948.1">
    <property type="nucleotide sequence ID" value="NZ_JBHSIV010000015.1"/>
</dbReference>
<feature type="domain" description="Amidohydrolase-related" evidence="2">
    <location>
        <begin position="5"/>
        <end position="329"/>
    </location>
</feature>
<dbReference type="InterPro" id="IPR006680">
    <property type="entry name" value="Amidohydro-rel"/>
</dbReference>
<evidence type="ECO:0000313" key="4">
    <source>
        <dbReference type="Proteomes" id="UP001595947"/>
    </source>
</evidence>